<dbReference type="Gene3D" id="1.25.40.10">
    <property type="entry name" value="Tetratricopeptide repeat domain"/>
    <property type="match status" value="2"/>
</dbReference>
<dbReference type="Gene3D" id="3.40.720.10">
    <property type="entry name" value="Alkaline Phosphatase, subunit A"/>
    <property type="match status" value="1"/>
</dbReference>
<dbReference type="SUPFAM" id="SSF53649">
    <property type="entry name" value="Alkaline phosphatase-like"/>
    <property type="match status" value="1"/>
</dbReference>
<proteinExistence type="predicted"/>
<dbReference type="InterPro" id="IPR011990">
    <property type="entry name" value="TPR-like_helical_dom_sf"/>
</dbReference>
<evidence type="ECO:0000313" key="6">
    <source>
        <dbReference type="Proteomes" id="UP000323917"/>
    </source>
</evidence>
<evidence type="ECO:0000256" key="1">
    <source>
        <dbReference type="ARBA" id="ARBA00022737"/>
    </source>
</evidence>
<evidence type="ECO:0000256" key="3">
    <source>
        <dbReference type="PROSITE-ProRule" id="PRU00339"/>
    </source>
</evidence>
<feature type="repeat" description="TPR" evidence="3">
    <location>
        <begin position="651"/>
        <end position="684"/>
    </location>
</feature>
<dbReference type="Proteomes" id="UP000323917">
    <property type="component" value="Chromosome"/>
</dbReference>
<reference evidence="5 6" key="1">
    <citation type="submission" date="2019-08" db="EMBL/GenBank/DDBJ databases">
        <title>Deep-cultivation of Planctomycetes and their phenomic and genomic characterization uncovers novel biology.</title>
        <authorList>
            <person name="Wiegand S."/>
            <person name="Jogler M."/>
            <person name="Boedeker C."/>
            <person name="Pinto D."/>
            <person name="Vollmers J."/>
            <person name="Rivas-Marin E."/>
            <person name="Kohn T."/>
            <person name="Peeters S.H."/>
            <person name="Heuer A."/>
            <person name="Rast P."/>
            <person name="Oberbeckmann S."/>
            <person name="Bunk B."/>
            <person name="Jeske O."/>
            <person name="Meyerdierks A."/>
            <person name="Storesund J.E."/>
            <person name="Kallscheuer N."/>
            <person name="Luecker S."/>
            <person name="Lage O.M."/>
            <person name="Pohl T."/>
            <person name="Merkel B.J."/>
            <person name="Hornburger P."/>
            <person name="Mueller R.-W."/>
            <person name="Bruemmer F."/>
            <person name="Labrenz M."/>
            <person name="Spormann A.M."/>
            <person name="Op den Camp H."/>
            <person name="Overmann J."/>
            <person name="Amann R."/>
            <person name="Jetten M.S.M."/>
            <person name="Mascher T."/>
            <person name="Medema M.H."/>
            <person name="Devos D.P."/>
            <person name="Kaster A.-K."/>
            <person name="Ovreas L."/>
            <person name="Rohde M."/>
            <person name="Galperin M.Y."/>
            <person name="Jogler C."/>
        </authorList>
    </citation>
    <scope>NUCLEOTIDE SEQUENCE [LARGE SCALE GENOMIC DNA]</scope>
    <source>
        <strain evidence="5 6">Pr1d</strain>
    </source>
</reference>
<sequence length="1026" mass="115259">MSNGQKHRRILLIGWDAADWRVINPLLEAGKMPALESLINRGVMGNLATIRPMLSPMLWTSIATGKRAFKHGIHGFAEPTADGGGIQPISNLSRKAKAFWNIFNQSGMTGNVVGWWPSNPAEPIRGTMVSNLFQMVASHDPSEPWPLRPGSVHPRHLMNTLAELRFHPTELHENQIRPFIPHADEVDQEVDSRMGVCAKMLSECTTVHAVATHLAQTELWDYMAVYYDAIDHFCHGFMKYHPPQQEHVSDTDFRLYSNVVEAAYRYHDMMLATWLSLVGPETTIVLLSDHGFHPDHLRLQQIPSEPAAPAAEHRDLGILVMAGPDIKRDERIYGATLLDICPTLLAVAGLPIADDMDGIPLFQAFKSQIDIERIPSWEDIPGDTGQHPSEATLNPQESQQAIEQLVELGYIEKPAEDVQDAIQQVLRELKYNLAQSYMDADLHQDAIEILEVLHSESPNDNRFMLRMALCYQALDDIDKLELLVEKMKQASAELSKQSVIKLVDQVQIVVQRVFTEHSEKNAESSESPPAETLESSTQLADPVSTETNGDVKSNEDWSALNDFIASLKKKDDQPSREGCLNEDTPESLPLKKVIELANDEEKQKIHKLVAAVRSNPYSFDYLEGYVELAKGHIETALEFFRRAEQAEPLRPWLPIQIGEAYLQLKKWADAEQSFLRALQMDDENAYAFAGLARSYLGRRMNQEAANAAINAVGILHHYAFAHYLLGIALHRLGKVKRAVQAFEMAVTINPNFAEAHRRLALIEEKSLGNTPKAKEHRKLARRGYFSSLRNRPNVLPKPVFGIACPGQKAGGSTNGFSHVIENRLALRPDINLNNIVTVVSGLPRSGTSMMMQMLGAGGLQLLSDEERKPDKDNPRGYFEYEAVRRLQSETSWIGKARGKCVKVIAQLLPSLPEGRYRLIFMDRDLDEVISSQRRMLQRVGKDGAVLSDEQLKNTYAKQVSILGKLLKRSRIPVLLVNHRQCVEQPHIVADEVNRFLGGRLDTTAMVHAVDPRLYRHRVDSLCEMKS</sequence>
<dbReference type="PROSITE" id="PS50005">
    <property type="entry name" value="TPR"/>
    <property type="match status" value="2"/>
</dbReference>
<keyword evidence="2 3" id="KW-0802">TPR repeat</keyword>
<accession>A0A5B9Q4F7</accession>
<dbReference type="Gene3D" id="3.40.50.300">
    <property type="entry name" value="P-loop containing nucleotide triphosphate hydrolases"/>
    <property type="match status" value="1"/>
</dbReference>
<organism evidence="5 6">
    <name type="scientific">Bythopirellula goksoeyrii</name>
    <dbReference type="NCBI Taxonomy" id="1400387"/>
    <lineage>
        <taxon>Bacteria</taxon>
        <taxon>Pseudomonadati</taxon>
        <taxon>Planctomycetota</taxon>
        <taxon>Planctomycetia</taxon>
        <taxon>Pirellulales</taxon>
        <taxon>Lacipirellulaceae</taxon>
        <taxon>Bythopirellula</taxon>
    </lineage>
</organism>
<dbReference type="Pfam" id="PF13432">
    <property type="entry name" value="TPR_16"/>
    <property type="match status" value="1"/>
</dbReference>
<keyword evidence="1" id="KW-0677">Repeat</keyword>
<dbReference type="Pfam" id="PF01663">
    <property type="entry name" value="Phosphodiest"/>
    <property type="match status" value="1"/>
</dbReference>
<dbReference type="SUPFAM" id="SSF48452">
    <property type="entry name" value="TPR-like"/>
    <property type="match status" value="2"/>
</dbReference>
<dbReference type="Pfam" id="PF07719">
    <property type="entry name" value="TPR_2"/>
    <property type="match status" value="1"/>
</dbReference>
<dbReference type="RefSeq" id="WP_148072615.1">
    <property type="nucleotide sequence ID" value="NZ_CP042913.1"/>
</dbReference>
<dbReference type="InterPro" id="IPR019734">
    <property type="entry name" value="TPR_rpt"/>
</dbReference>
<dbReference type="PROSITE" id="PS50293">
    <property type="entry name" value="TPR_REGION"/>
    <property type="match status" value="1"/>
</dbReference>
<dbReference type="EMBL" id="CP042913">
    <property type="protein sequence ID" value="QEG33904.1"/>
    <property type="molecule type" value="Genomic_DNA"/>
</dbReference>
<dbReference type="SUPFAM" id="SSF52540">
    <property type="entry name" value="P-loop containing nucleoside triphosphate hydrolases"/>
    <property type="match status" value="1"/>
</dbReference>
<feature type="repeat" description="TPR" evidence="3">
    <location>
        <begin position="719"/>
        <end position="752"/>
    </location>
</feature>
<dbReference type="OrthoDB" id="228738at2"/>
<dbReference type="SMART" id="SM00028">
    <property type="entry name" value="TPR"/>
    <property type="match status" value="4"/>
</dbReference>
<keyword evidence="6" id="KW-1185">Reference proteome</keyword>
<gene>
    <name evidence="5" type="ORF">Pr1d_11740</name>
</gene>
<feature type="region of interest" description="Disordered" evidence="4">
    <location>
        <begin position="517"/>
        <end position="554"/>
    </location>
</feature>
<evidence type="ECO:0000256" key="4">
    <source>
        <dbReference type="SAM" id="MobiDB-lite"/>
    </source>
</evidence>
<dbReference type="PANTHER" id="PTHR44943">
    <property type="entry name" value="CELLULOSE SYNTHASE OPERON PROTEIN C"/>
    <property type="match status" value="1"/>
</dbReference>
<dbReference type="InterPro" id="IPR051685">
    <property type="entry name" value="Ycf3/AcsC/BcsC/TPR_MFPF"/>
</dbReference>
<dbReference type="InterPro" id="IPR027417">
    <property type="entry name" value="P-loop_NTPase"/>
</dbReference>
<dbReference type="InterPro" id="IPR013105">
    <property type="entry name" value="TPR_2"/>
</dbReference>
<dbReference type="PANTHER" id="PTHR44943:SF11">
    <property type="entry name" value="CELLULOSE SYNTHASE OPERON PROTEIN C"/>
    <property type="match status" value="1"/>
</dbReference>
<feature type="compositionally biased region" description="Polar residues" evidence="4">
    <location>
        <begin position="533"/>
        <end position="551"/>
    </location>
</feature>
<name>A0A5B9Q4F7_9BACT</name>
<dbReference type="KEGG" id="bgok:Pr1d_11740"/>
<dbReference type="InterPro" id="IPR002591">
    <property type="entry name" value="Phosphodiest/P_Trfase"/>
</dbReference>
<evidence type="ECO:0000313" key="5">
    <source>
        <dbReference type="EMBL" id="QEG33904.1"/>
    </source>
</evidence>
<protein>
    <submittedName>
        <fullName evidence="5">Cellulose synthase subunit BcsC</fullName>
    </submittedName>
</protein>
<dbReference type="InterPro" id="IPR017850">
    <property type="entry name" value="Alkaline_phosphatase_core_sf"/>
</dbReference>
<dbReference type="AlphaFoldDB" id="A0A5B9Q4F7"/>
<evidence type="ECO:0000256" key="2">
    <source>
        <dbReference type="ARBA" id="ARBA00022803"/>
    </source>
</evidence>